<dbReference type="EC" id="2.7.13.3" evidence="4"/>
<dbReference type="InterPro" id="IPR011712">
    <property type="entry name" value="Sig_transdc_His_kin_sub3_dim/P"/>
</dbReference>
<dbReference type="Gene3D" id="3.30.450.40">
    <property type="match status" value="2"/>
</dbReference>
<dbReference type="PRINTS" id="PR00344">
    <property type="entry name" value="BCTRLSENSOR"/>
</dbReference>
<dbReference type="InterPro" id="IPR005467">
    <property type="entry name" value="His_kinase_dom"/>
</dbReference>
<comment type="cofactor">
    <cofactor evidence="2">
        <name>[4Fe-4S] cluster</name>
        <dbReference type="ChEBI" id="CHEBI:49883"/>
    </cofactor>
</comment>
<dbReference type="GO" id="GO:0000155">
    <property type="term" value="F:phosphorelay sensor kinase activity"/>
    <property type="evidence" value="ECO:0007669"/>
    <property type="project" value="InterPro"/>
</dbReference>
<dbReference type="GO" id="GO:0005524">
    <property type="term" value="F:ATP binding"/>
    <property type="evidence" value="ECO:0007669"/>
    <property type="project" value="UniProtKB-KW"/>
</dbReference>
<dbReference type="Pfam" id="PF02518">
    <property type="entry name" value="HATPase_c"/>
    <property type="match status" value="1"/>
</dbReference>
<evidence type="ECO:0000256" key="8">
    <source>
        <dbReference type="ARBA" id="ARBA00022679"/>
    </source>
</evidence>
<keyword evidence="8" id="KW-0808">Transferase</keyword>
<evidence type="ECO:0000256" key="7">
    <source>
        <dbReference type="ARBA" id="ARBA00022490"/>
    </source>
</evidence>
<dbReference type="PANTHER" id="PTHR24421">
    <property type="entry name" value="NITRATE/NITRITE SENSOR PROTEIN NARX-RELATED"/>
    <property type="match status" value="1"/>
</dbReference>
<dbReference type="Pfam" id="PF13185">
    <property type="entry name" value="GAF_2"/>
    <property type="match status" value="1"/>
</dbReference>
<evidence type="ECO:0000313" key="20">
    <source>
        <dbReference type="Proteomes" id="UP000677918"/>
    </source>
</evidence>
<dbReference type="InterPro" id="IPR036890">
    <property type="entry name" value="HATPase_C_sf"/>
</dbReference>
<evidence type="ECO:0000256" key="9">
    <source>
        <dbReference type="ARBA" id="ARBA00022723"/>
    </source>
</evidence>
<evidence type="ECO:0000313" key="19">
    <source>
        <dbReference type="EMBL" id="GIQ68118.1"/>
    </source>
</evidence>
<organism evidence="19 20">
    <name type="scientific">Xylanibacillus composti</name>
    <dbReference type="NCBI Taxonomy" id="1572762"/>
    <lineage>
        <taxon>Bacteria</taxon>
        <taxon>Bacillati</taxon>
        <taxon>Bacillota</taxon>
        <taxon>Bacilli</taxon>
        <taxon>Bacillales</taxon>
        <taxon>Paenibacillaceae</taxon>
        <taxon>Xylanibacillus</taxon>
    </lineage>
</organism>
<dbReference type="CDD" id="cd16917">
    <property type="entry name" value="HATPase_UhpB-NarQ-NarX-like"/>
    <property type="match status" value="1"/>
</dbReference>
<keyword evidence="14" id="KW-0902">Two-component regulatory system</keyword>
<dbReference type="PANTHER" id="PTHR24421:SF40">
    <property type="entry name" value="SENSOR HISTIDINE KINASE YHCY"/>
    <property type="match status" value="1"/>
</dbReference>
<dbReference type="GO" id="GO:0005737">
    <property type="term" value="C:cytoplasm"/>
    <property type="evidence" value="ECO:0007669"/>
    <property type="project" value="UniProtKB-SubCell"/>
</dbReference>
<evidence type="ECO:0000256" key="15">
    <source>
        <dbReference type="ARBA" id="ARBA00023014"/>
    </source>
</evidence>
<dbReference type="Proteomes" id="UP000677918">
    <property type="component" value="Unassembled WGS sequence"/>
</dbReference>
<evidence type="ECO:0000256" key="16">
    <source>
        <dbReference type="ARBA" id="ARBA00024827"/>
    </source>
</evidence>
<dbReference type="SUPFAM" id="SSF55874">
    <property type="entry name" value="ATPase domain of HSP90 chaperone/DNA topoisomerase II/histidine kinase"/>
    <property type="match status" value="1"/>
</dbReference>
<evidence type="ECO:0000256" key="1">
    <source>
        <dbReference type="ARBA" id="ARBA00000085"/>
    </source>
</evidence>
<dbReference type="SMART" id="SM00065">
    <property type="entry name" value="GAF"/>
    <property type="match status" value="2"/>
</dbReference>
<gene>
    <name evidence="19" type="ORF">XYCOK13_09420</name>
</gene>
<dbReference type="InterPro" id="IPR003018">
    <property type="entry name" value="GAF"/>
</dbReference>
<dbReference type="GO" id="GO:0016020">
    <property type="term" value="C:membrane"/>
    <property type="evidence" value="ECO:0007669"/>
    <property type="project" value="InterPro"/>
</dbReference>
<protein>
    <recommendedName>
        <fullName evidence="5">Oxygen sensor histidine kinase NreB</fullName>
        <ecNumber evidence="4">2.7.13.3</ecNumber>
    </recommendedName>
    <alternativeName>
        <fullName evidence="17">Nitrogen regulation protein B</fullName>
    </alternativeName>
</protein>
<comment type="caution">
    <text evidence="19">The sequence shown here is derived from an EMBL/GenBank/DDBJ whole genome shotgun (WGS) entry which is preliminary data.</text>
</comment>
<evidence type="ECO:0000256" key="2">
    <source>
        <dbReference type="ARBA" id="ARBA00001966"/>
    </source>
</evidence>
<dbReference type="Gene3D" id="1.20.5.1930">
    <property type="match status" value="1"/>
</dbReference>
<dbReference type="Pfam" id="PF01590">
    <property type="entry name" value="GAF"/>
    <property type="match status" value="1"/>
</dbReference>
<keyword evidence="11 19" id="KW-0418">Kinase</keyword>
<feature type="domain" description="Histidine kinase" evidence="18">
    <location>
        <begin position="315"/>
        <end position="506"/>
    </location>
</feature>
<comment type="function">
    <text evidence="16">Member of the two-component regulatory system NreB/NreC involved in the control of dissimilatory nitrate/nitrite reduction in response to oxygen. NreB functions as a direct oxygen sensor histidine kinase which is autophosphorylated, in the absence of oxygen, probably at the conserved histidine residue, and transfers its phosphate group probably to a conserved aspartate residue of NreC. NreB/NreC activates the expression of the nitrate (narGHJI) and nitrite (nir) reductase operons, as well as the putative nitrate transporter gene narT.</text>
</comment>
<accession>A0A8J4H3Z8</accession>
<proteinExistence type="predicted"/>
<comment type="catalytic activity">
    <reaction evidence="1">
        <text>ATP + protein L-histidine = ADP + protein N-phospho-L-histidine.</text>
        <dbReference type="EC" id="2.7.13.3"/>
    </reaction>
</comment>
<evidence type="ECO:0000256" key="11">
    <source>
        <dbReference type="ARBA" id="ARBA00022777"/>
    </source>
</evidence>
<dbReference type="Pfam" id="PF07730">
    <property type="entry name" value="HisKA_3"/>
    <property type="match status" value="1"/>
</dbReference>
<dbReference type="InterPro" id="IPR004358">
    <property type="entry name" value="Sig_transdc_His_kin-like_C"/>
</dbReference>
<dbReference type="AlphaFoldDB" id="A0A8J4H3Z8"/>
<evidence type="ECO:0000256" key="10">
    <source>
        <dbReference type="ARBA" id="ARBA00022741"/>
    </source>
</evidence>
<dbReference type="Gene3D" id="3.30.565.10">
    <property type="entry name" value="Histidine kinase-like ATPase, C-terminal domain"/>
    <property type="match status" value="1"/>
</dbReference>
<evidence type="ECO:0000256" key="12">
    <source>
        <dbReference type="ARBA" id="ARBA00022840"/>
    </source>
</evidence>
<dbReference type="SUPFAM" id="SSF55781">
    <property type="entry name" value="GAF domain-like"/>
    <property type="match status" value="2"/>
</dbReference>
<evidence type="ECO:0000256" key="13">
    <source>
        <dbReference type="ARBA" id="ARBA00023004"/>
    </source>
</evidence>
<dbReference type="GO" id="GO:0051539">
    <property type="term" value="F:4 iron, 4 sulfur cluster binding"/>
    <property type="evidence" value="ECO:0007669"/>
    <property type="project" value="UniProtKB-KW"/>
</dbReference>
<keyword evidence="6" id="KW-0004">4Fe-4S</keyword>
<evidence type="ECO:0000256" key="3">
    <source>
        <dbReference type="ARBA" id="ARBA00004496"/>
    </source>
</evidence>
<keyword evidence="15" id="KW-0411">Iron-sulfur</keyword>
<keyword evidence="12" id="KW-0067">ATP-binding</keyword>
<dbReference type="EMBL" id="BOVK01000013">
    <property type="protein sequence ID" value="GIQ68118.1"/>
    <property type="molecule type" value="Genomic_DNA"/>
</dbReference>
<dbReference type="SMART" id="SM00387">
    <property type="entry name" value="HATPase_c"/>
    <property type="match status" value="1"/>
</dbReference>
<evidence type="ECO:0000256" key="5">
    <source>
        <dbReference type="ARBA" id="ARBA00017322"/>
    </source>
</evidence>
<dbReference type="GO" id="GO:0046983">
    <property type="term" value="F:protein dimerization activity"/>
    <property type="evidence" value="ECO:0007669"/>
    <property type="project" value="InterPro"/>
</dbReference>
<evidence type="ECO:0000256" key="17">
    <source>
        <dbReference type="ARBA" id="ARBA00030800"/>
    </source>
</evidence>
<keyword evidence="13" id="KW-0408">Iron</keyword>
<evidence type="ECO:0000259" key="18">
    <source>
        <dbReference type="PROSITE" id="PS50109"/>
    </source>
</evidence>
<dbReference type="InterPro" id="IPR029016">
    <property type="entry name" value="GAF-like_dom_sf"/>
</dbReference>
<comment type="subcellular location">
    <subcellularLocation>
        <location evidence="3">Cytoplasm</location>
    </subcellularLocation>
</comment>
<keyword evidence="20" id="KW-1185">Reference proteome</keyword>
<dbReference type="InterPro" id="IPR003594">
    <property type="entry name" value="HATPase_dom"/>
</dbReference>
<keyword evidence="7" id="KW-0963">Cytoplasm</keyword>
<evidence type="ECO:0000256" key="14">
    <source>
        <dbReference type="ARBA" id="ARBA00023012"/>
    </source>
</evidence>
<dbReference type="GO" id="GO:0046872">
    <property type="term" value="F:metal ion binding"/>
    <property type="evidence" value="ECO:0007669"/>
    <property type="project" value="UniProtKB-KW"/>
</dbReference>
<keyword evidence="10" id="KW-0547">Nucleotide-binding</keyword>
<keyword evidence="9" id="KW-0479">Metal-binding</keyword>
<evidence type="ECO:0000256" key="4">
    <source>
        <dbReference type="ARBA" id="ARBA00012438"/>
    </source>
</evidence>
<sequence length="510" mass="58695">MQTTLVQLLALTNLESGWIFLLEGEQGYRLVADSNLPPALCREDKRPMRCDDCFCLRLYWAEELEQAVTMIECERLHNAVQQCWGETNNLEYHATVPITIRGERLGLLNVGSPGKEQFTDQELAFLESVAYQIGTAVERVKLYEQRERRAVEDMSRYIVNYYSQLNSITRALLKMNNIQRLLEAAVDSIGRQFGWSTVAVALREEQKLRLRSIYENGRTKGAQAALPFVMRDLVEQADREQQIRLAEHGFGPYAVALPLHTHESGVLYLSRSSRPFEKVELEILRILADHVTIALEKVRLYQEWEEVLLAEERNRLARELHDSVNQKLFSLSLLARGIWEHAKTEHEETANAIREVERIAQEALGEMRSLIWQLRPSSEGTDFLRTLKEYAQTIGLRLFIQSDQEPRYRHELELALIRIAQEAMNNVRKHAATYRTRISLTHDKRWVTMKVSDQGRGFTLEQAEQEARSLGLASMRERTEELGGSLHILSEEGLGTVITARLPLQAEERG</sequence>
<evidence type="ECO:0000256" key="6">
    <source>
        <dbReference type="ARBA" id="ARBA00022485"/>
    </source>
</evidence>
<reference evidence="19" key="1">
    <citation type="submission" date="2021-04" db="EMBL/GenBank/DDBJ databases">
        <title>Draft genome sequence of Xylanibacillus composti strain K13.</title>
        <authorList>
            <person name="Uke A."/>
            <person name="Chhe C."/>
            <person name="Baramee S."/>
            <person name="Kosugi A."/>
        </authorList>
    </citation>
    <scope>NUCLEOTIDE SEQUENCE</scope>
    <source>
        <strain evidence="19">K13</strain>
    </source>
</reference>
<dbReference type="PROSITE" id="PS50109">
    <property type="entry name" value="HIS_KIN"/>
    <property type="match status" value="1"/>
</dbReference>
<dbReference type="InterPro" id="IPR050482">
    <property type="entry name" value="Sensor_HK_TwoCompSys"/>
</dbReference>
<name>A0A8J4H3Z8_9BACL</name>